<sequence>MRKAAFQFFASRSGAVHENARSVFSGQGVLQVFNLERVLFDRVIARDWGALSRLSRSKGIVRATSNRPK</sequence>
<dbReference type="KEGG" id="mbry:B1812_06075"/>
<reference evidence="1 2" key="1">
    <citation type="submission" date="2017-02" db="EMBL/GenBank/DDBJ databases">
        <authorList>
            <person name="Peterson S.W."/>
        </authorList>
    </citation>
    <scope>NUCLEOTIDE SEQUENCE [LARGE SCALE GENOMIC DNA]</scope>
    <source>
        <strain evidence="1 2">S285</strain>
    </source>
</reference>
<protein>
    <submittedName>
        <fullName evidence="1">Uncharacterized protein</fullName>
    </submittedName>
</protein>
<evidence type="ECO:0000313" key="2">
    <source>
        <dbReference type="Proteomes" id="UP000193978"/>
    </source>
</evidence>
<dbReference type="Proteomes" id="UP000193978">
    <property type="component" value="Chromosome"/>
</dbReference>
<gene>
    <name evidence="1" type="ORF">B1812_06075</name>
</gene>
<accession>A0A1W6MSX9</accession>
<proteinExistence type="predicted"/>
<organism evidence="1 2">
    <name type="scientific">Methylocystis bryophila</name>
    <dbReference type="NCBI Taxonomy" id="655015"/>
    <lineage>
        <taxon>Bacteria</taxon>
        <taxon>Pseudomonadati</taxon>
        <taxon>Pseudomonadota</taxon>
        <taxon>Alphaproteobacteria</taxon>
        <taxon>Hyphomicrobiales</taxon>
        <taxon>Methylocystaceae</taxon>
        <taxon>Methylocystis</taxon>
    </lineage>
</organism>
<dbReference type="AlphaFoldDB" id="A0A1W6MSX9"/>
<dbReference type="EMBL" id="CP019948">
    <property type="protein sequence ID" value="ARN80710.1"/>
    <property type="molecule type" value="Genomic_DNA"/>
</dbReference>
<evidence type="ECO:0000313" key="1">
    <source>
        <dbReference type="EMBL" id="ARN80710.1"/>
    </source>
</evidence>
<dbReference type="STRING" id="655015.B1812_06075"/>
<keyword evidence="2" id="KW-1185">Reference proteome</keyword>
<name>A0A1W6MSX9_9HYPH</name>